<feature type="transmembrane region" description="Helical" evidence="4">
    <location>
        <begin position="80"/>
        <end position="104"/>
    </location>
</feature>
<feature type="transmembrane region" description="Helical" evidence="4">
    <location>
        <begin position="257"/>
        <end position="278"/>
    </location>
</feature>
<evidence type="ECO:0000259" key="5">
    <source>
        <dbReference type="PROSITE" id="PS50850"/>
    </source>
</evidence>
<feature type="transmembrane region" description="Helical" evidence="4">
    <location>
        <begin position="348"/>
        <end position="372"/>
    </location>
</feature>
<name>A0AA86MXC8_9BACT</name>
<dbReference type="InterPro" id="IPR036259">
    <property type="entry name" value="MFS_trans_sf"/>
</dbReference>
<protein>
    <submittedName>
        <fullName evidence="6">MFS transporter</fullName>
    </submittedName>
</protein>
<proteinExistence type="predicted"/>
<gene>
    <name evidence="6" type="ORF">DNFV4_01197</name>
</gene>
<dbReference type="PROSITE" id="PS50850">
    <property type="entry name" value="MFS"/>
    <property type="match status" value="1"/>
</dbReference>
<dbReference type="InterPro" id="IPR011701">
    <property type="entry name" value="MFS"/>
</dbReference>
<dbReference type="RefSeq" id="WP_289267738.1">
    <property type="nucleotide sequence ID" value="NZ_OX365700.1"/>
</dbReference>
<keyword evidence="7" id="KW-1185">Reference proteome</keyword>
<dbReference type="SUPFAM" id="SSF103473">
    <property type="entry name" value="MFS general substrate transporter"/>
    <property type="match status" value="1"/>
</dbReference>
<evidence type="ECO:0000313" key="6">
    <source>
        <dbReference type="EMBL" id="CAI4030767.1"/>
    </source>
</evidence>
<dbReference type="PANTHER" id="PTHR23518">
    <property type="entry name" value="C-METHYLTRANSFERASE"/>
    <property type="match status" value="1"/>
</dbReference>
<dbReference type="Proteomes" id="UP001179121">
    <property type="component" value="Chromosome"/>
</dbReference>
<keyword evidence="2 4" id="KW-1133">Transmembrane helix</keyword>
<feature type="transmembrane region" description="Helical" evidence="4">
    <location>
        <begin position="290"/>
        <end position="307"/>
    </location>
</feature>
<dbReference type="KEGG" id="nti:DNFV4_01197"/>
<evidence type="ECO:0000256" key="4">
    <source>
        <dbReference type="SAM" id="Phobius"/>
    </source>
</evidence>
<keyword evidence="3 4" id="KW-0472">Membrane</keyword>
<sequence length="408" mass="42328">MLAASWINRSVLGIVLATFFSDVSHEMCTAVLPLYLATLGLGPAALGLMEGLADFLVSLSKLAGGVVGHHTDYKRPLASLGYLITALATAAMGLAAGVSALVGLRSLAWIGRGFRGPLRDDLLADAVEPTHYGRAYGLERAGDMLGAVLGPLTAALLIWGGSEFRTVILWTVVPGLLAAASLFFLTKERHRGSSATTRQPSHRPGLSAFPRSFWILLAGVSLFGLGDFSRTFLIWVAAQHFDGPVAPGAAMHSGMTLSTAVLLYALHNLVSAAVAYPVGHLGDRGSKLQILLWGYGLGVVTNLLLALAGGSTGGILAVILLSGCYIAVEETLEKAVAAELLPRAMRSLGFGLLACANAVGDMLSSLSVGYLLEAQRATVAFGAAAAVGAMGLLWLVLMRGRITPTAAP</sequence>
<dbReference type="GO" id="GO:0022857">
    <property type="term" value="F:transmembrane transporter activity"/>
    <property type="evidence" value="ECO:0007669"/>
    <property type="project" value="InterPro"/>
</dbReference>
<dbReference type="Gene3D" id="1.20.1250.20">
    <property type="entry name" value="MFS general substrate transporter like domains"/>
    <property type="match status" value="2"/>
</dbReference>
<feature type="transmembrane region" description="Helical" evidence="4">
    <location>
        <begin position="378"/>
        <end position="397"/>
    </location>
</feature>
<feature type="transmembrane region" description="Helical" evidence="4">
    <location>
        <begin position="213"/>
        <end position="237"/>
    </location>
</feature>
<feature type="domain" description="Major facilitator superfamily (MFS) profile" evidence="5">
    <location>
        <begin position="10"/>
        <end position="403"/>
    </location>
</feature>
<organism evidence="6 7">
    <name type="scientific">Nitrospira tepida</name>
    <dbReference type="NCBI Taxonomy" id="2973512"/>
    <lineage>
        <taxon>Bacteria</taxon>
        <taxon>Pseudomonadati</taxon>
        <taxon>Nitrospirota</taxon>
        <taxon>Nitrospiria</taxon>
        <taxon>Nitrospirales</taxon>
        <taxon>Nitrospiraceae</taxon>
        <taxon>Nitrospira</taxon>
    </lineage>
</organism>
<dbReference type="EMBL" id="OX365700">
    <property type="protein sequence ID" value="CAI4030767.1"/>
    <property type="molecule type" value="Genomic_DNA"/>
</dbReference>
<reference evidence="6" key="1">
    <citation type="submission" date="2022-10" db="EMBL/GenBank/DDBJ databases">
        <authorList>
            <person name="Koch H."/>
        </authorList>
    </citation>
    <scope>NUCLEOTIDE SEQUENCE</scope>
    <source>
        <strain evidence="6">DNF</strain>
    </source>
</reference>
<evidence type="ECO:0000256" key="1">
    <source>
        <dbReference type="ARBA" id="ARBA00022692"/>
    </source>
</evidence>
<feature type="transmembrane region" description="Helical" evidence="4">
    <location>
        <begin position="30"/>
        <end position="49"/>
    </location>
</feature>
<evidence type="ECO:0000313" key="7">
    <source>
        <dbReference type="Proteomes" id="UP001179121"/>
    </source>
</evidence>
<feature type="transmembrane region" description="Helical" evidence="4">
    <location>
        <begin position="144"/>
        <end position="161"/>
    </location>
</feature>
<evidence type="ECO:0000256" key="2">
    <source>
        <dbReference type="ARBA" id="ARBA00022989"/>
    </source>
</evidence>
<dbReference type="CDD" id="cd17370">
    <property type="entry name" value="MFS_MJ1317_like"/>
    <property type="match status" value="1"/>
</dbReference>
<keyword evidence="1 4" id="KW-0812">Transmembrane</keyword>
<feature type="transmembrane region" description="Helical" evidence="4">
    <location>
        <begin position="167"/>
        <end position="185"/>
    </location>
</feature>
<evidence type="ECO:0000256" key="3">
    <source>
        <dbReference type="ARBA" id="ARBA00023136"/>
    </source>
</evidence>
<dbReference type="Pfam" id="PF07690">
    <property type="entry name" value="MFS_1"/>
    <property type="match status" value="2"/>
</dbReference>
<dbReference type="PANTHER" id="PTHR23518:SF2">
    <property type="entry name" value="MAJOR FACILITATOR SUPERFAMILY TRANSPORTER"/>
    <property type="match status" value="1"/>
</dbReference>
<accession>A0AA86MXC8</accession>
<dbReference type="InterPro" id="IPR020846">
    <property type="entry name" value="MFS_dom"/>
</dbReference>
<dbReference type="AlphaFoldDB" id="A0AA86MXC8"/>